<dbReference type="Proteomes" id="UP000095283">
    <property type="component" value="Unplaced"/>
</dbReference>
<evidence type="ECO:0000313" key="2">
    <source>
        <dbReference type="Proteomes" id="UP000095283"/>
    </source>
</evidence>
<keyword evidence="2" id="KW-1185">Reference proteome</keyword>
<dbReference type="AlphaFoldDB" id="A0A1I7X549"/>
<reference evidence="3" key="1">
    <citation type="submission" date="2016-11" db="UniProtKB">
        <authorList>
            <consortium name="WormBaseParasite"/>
        </authorList>
    </citation>
    <scope>IDENTIFICATION</scope>
</reference>
<name>A0A1I7X549_HETBA</name>
<sequence length="102" mass="11699">MSKALLTTSIHLHEQGEKSVAIYKKLCVTKMAVHRIVKRYQELCMIKNCPRSGRSRSGNNSSFIKMVKKRILRVSKRSMKKVASDLNISPILMRIVKHEVGF</sequence>
<protein>
    <submittedName>
        <fullName evidence="3">HTH_Tnp_Tc3_2 domain-containing protein</fullName>
    </submittedName>
</protein>
<accession>A0A1I7X549</accession>
<dbReference type="SUPFAM" id="SSF46689">
    <property type="entry name" value="Homeodomain-like"/>
    <property type="match status" value="1"/>
</dbReference>
<proteinExistence type="predicted"/>
<dbReference type="PANTHER" id="PTHR46068">
    <property type="entry name" value="PROTEIN CBG27172"/>
    <property type="match status" value="1"/>
</dbReference>
<dbReference type="PANTHER" id="PTHR46068:SF1">
    <property type="entry name" value="TRANSPOSASE IS30-LIKE HTH DOMAIN-CONTAINING PROTEIN"/>
    <property type="match status" value="1"/>
</dbReference>
<dbReference type="InterPro" id="IPR009057">
    <property type="entry name" value="Homeodomain-like_sf"/>
</dbReference>
<evidence type="ECO:0000313" key="3">
    <source>
        <dbReference type="WBParaSite" id="Hba_12585"/>
    </source>
</evidence>
<organism evidence="2 3">
    <name type="scientific">Heterorhabditis bacteriophora</name>
    <name type="common">Entomopathogenic nematode worm</name>
    <dbReference type="NCBI Taxonomy" id="37862"/>
    <lineage>
        <taxon>Eukaryota</taxon>
        <taxon>Metazoa</taxon>
        <taxon>Ecdysozoa</taxon>
        <taxon>Nematoda</taxon>
        <taxon>Chromadorea</taxon>
        <taxon>Rhabditida</taxon>
        <taxon>Rhabditina</taxon>
        <taxon>Rhabditomorpha</taxon>
        <taxon>Strongyloidea</taxon>
        <taxon>Heterorhabditidae</taxon>
        <taxon>Heterorhabditis</taxon>
    </lineage>
</organism>
<dbReference type="WBParaSite" id="Hba_12585">
    <property type="protein sequence ID" value="Hba_12585"/>
    <property type="gene ID" value="Hba_12585"/>
</dbReference>
<evidence type="ECO:0000256" key="1">
    <source>
        <dbReference type="ARBA" id="ARBA00004123"/>
    </source>
</evidence>
<comment type="subcellular location">
    <subcellularLocation>
        <location evidence="1">Nucleus</location>
    </subcellularLocation>
</comment>
<dbReference type="GO" id="GO:0005634">
    <property type="term" value="C:nucleus"/>
    <property type="evidence" value="ECO:0007669"/>
    <property type="project" value="UniProtKB-SubCell"/>
</dbReference>